<reference evidence="1" key="2">
    <citation type="journal article" date="2015" name="Data Brief">
        <title>Shoot transcriptome of the giant reed, Arundo donax.</title>
        <authorList>
            <person name="Barrero R.A."/>
            <person name="Guerrero F.D."/>
            <person name="Moolhuijzen P."/>
            <person name="Goolsby J.A."/>
            <person name="Tidwell J."/>
            <person name="Bellgard S.E."/>
            <person name="Bellgard M.I."/>
        </authorList>
    </citation>
    <scope>NUCLEOTIDE SEQUENCE</scope>
    <source>
        <tissue evidence="1">Shoot tissue taken approximately 20 cm above the soil surface</tissue>
    </source>
</reference>
<proteinExistence type="predicted"/>
<dbReference type="AlphaFoldDB" id="A0A0A9GBN7"/>
<protein>
    <submittedName>
        <fullName evidence="1">Uncharacterized protein</fullName>
    </submittedName>
</protein>
<accession>A0A0A9GBN7</accession>
<evidence type="ECO:0000313" key="1">
    <source>
        <dbReference type="EMBL" id="JAE18073.1"/>
    </source>
</evidence>
<dbReference type="EMBL" id="GBRH01179823">
    <property type="protein sequence ID" value="JAE18073.1"/>
    <property type="molecule type" value="Transcribed_RNA"/>
</dbReference>
<sequence>MHECFTPNLTDVLNPHIKLLSLERTTWEIGPGSPPGNDLPNKALMLVPNYTFFVVYTAVRVKR</sequence>
<organism evidence="1">
    <name type="scientific">Arundo donax</name>
    <name type="common">Giant reed</name>
    <name type="synonym">Donax arundinaceus</name>
    <dbReference type="NCBI Taxonomy" id="35708"/>
    <lineage>
        <taxon>Eukaryota</taxon>
        <taxon>Viridiplantae</taxon>
        <taxon>Streptophyta</taxon>
        <taxon>Embryophyta</taxon>
        <taxon>Tracheophyta</taxon>
        <taxon>Spermatophyta</taxon>
        <taxon>Magnoliopsida</taxon>
        <taxon>Liliopsida</taxon>
        <taxon>Poales</taxon>
        <taxon>Poaceae</taxon>
        <taxon>PACMAD clade</taxon>
        <taxon>Arundinoideae</taxon>
        <taxon>Arundineae</taxon>
        <taxon>Arundo</taxon>
    </lineage>
</organism>
<reference evidence="1" key="1">
    <citation type="submission" date="2014-09" db="EMBL/GenBank/DDBJ databases">
        <authorList>
            <person name="Magalhaes I.L.F."/>
            <person name="Oliveira U."/>
            <person name="Santos F.R."/>
            <person name="Vidigal T.H.D.A."/>
            <person name="Brescovit A.D."/>
            <person name="Santos A.J."/>
        </authorList>
    </citation>
    <scope>NUCLEOTIDE SEQUENCE</scope>
    <source>
        <tissue evidence="1">Shoot tissue taken approximately 20 cm above the soil surface</tissue>
    </source>
</reference>
<name>A0A0A9GBN7_ARUDO</name>